<evidence type="ECO:0000256" key="1">
    <source>
        <dbReference type="SAM" id="MobiDB-lite"/>
    </source>
</evidence>
<sequence>MNNVDNNDDQTTVPRRLCSEIQLFDLCDLEQCRFKEGKFCTEPTLLRKFEAISDDEEEGRSPAQRSGSTAEDDDEEWFDGGGDEEEDEDSDYSVFDDEDGEEREVW</sequence>
<proteinExistence type="predicted"/>
<keyword evidence="3" id="KW-1185">Reference proteome</keyword>
<accession>A0ABN8HJ79</accession>
<evidence type="ECO:0000313" key="2">
    <source>
        <dbReference type="EMBL" id="CAH2031628.1"/>
    </source>
</evidence>
<reference evidence="2 3" key="1">
    <citation type="submission" date="2022-03" db="EMBL/GenBank/DDBJ databases">
        <authorList>
            <person name="Koch H."/>
        </authorList>
    </citation>
    <scope>NUCLEOTIDE SEQUENCE [LARGE SCALE GENOMIC DNA]</scope>
    <source>
        <strain evidence="2 3">G1</strain>
    </source>
</reference>
<feature type="region of interest" description="Disordered" evidence="1">
    <location>
        <begin position="50"/>
        <end position="106"/>
    </location>
</feature>
<feature type="compositionally biased region" description="Acidic residues" evidence="1">
    <location>
        <begin position="70"/>
        <end position="106"/>
    </location>
</feature>
<evidence type="ECO:0000313" key="3">
    <source>
        <dbReference type="Proteomes" id="UP001295463"/>
    </source>
</evidence>
<protein>
    <submittedName>
        <fullName evidence="2">Uncharacterized protein</fullName>
    </submittedName>
</protein>
<name>A0ABN8HJ79_9BACT</name>
<organism evidence="2 3">
    <name type="scientific">Trichlorobacter ammonificans</name>
    <dbReference type="NCBI Taxonomy" id="2916410"/>
    <lineage>
        <taxon>Bacteria</taxon>
        <taxon>Pseudomonadati</taxon>
        <taxon>Thermodesulfobacteriota</taxon>
        <taxon>Desulfuromonadia</taxon>
        <taxon>Geobacterales</taxon>
        <taxon>Geobacteraceae</taxon>
        <taxon>Trichlorobacter</taxon>
    </lineage>
</organism>
<dbReference type="Proteomes" id="UP001295463">
    <property type="component" value="Chromosome"/>
</dbReference>
<gene>
    <name evidence="2" type="ORF">GEAMG1_1796</name>
</gene>
<dbReference type="EMBL" id="OW150024">
    <property type="protein sequence ID" value="CAH2031628.1"/>
    <property type="molecule type" value="Genomic_DNA"/>
</dbReference>